<dbReference type="SUPFAM" id="SSF55729">
    <property type="entry name" value="Acyl-CoA N-acyltransferases (Nat)"/>
    <property type="match status" value="1"/>
</dbReference>
<protein>
    <recommendedName>
        <fullName evidence="2">N-acetyltransferase domain-containing protein</fullName>
    </recommendedName>
</protein>
<organism evidence="3 4">
    <name type="scientific">Actinokineospora spheciospongiae</name>
    <dbReference type="NCBI Taxonomy" id="909613"/>
    <lineage>
        <taxon>Bacteria</taxon>
        <taxon>Bacillati</taxon>
        <taxon>Actinomycetota</taxon>
        <taxon>Actinomycetes</taxon>
        <taxon>Pseudonocardiales</taxon>
        <taxon>Pseudonocardiaceae</taxon>
        <taxon>Actinokineospora</taxon>
    </lineage>
</organism>
<keyword evidence="4" id="KW-1185">Reference proteome</keyword>
<dbReference type="STRING" id="909613.UO65_0253"/>
<dbReference type="CDD" id="cd04301">
    <property type="entry name" value="NAT_SF"/>
    <property type="match status" value="1"/>
</dbReference>
<gene>
    <name evidence="3" type="ORF">UO65_0253</name>
</gene>
<proteinExistence type="predicted"/>
<keyword evidence="1" id="KW-0808">Transferase</keyword>
<evidence type="ECO:0000256" key="1">
    <source>
        <dbReference type="ARBA" id="ARBA00022679"/>
    </source>
</evidence>
<dbReference type="InterPro" id="IPR050769">
    <property type="entry name" value="NAT_camello-type"/>
</dbReference>
<evidence type="ECO:0000313" key="4">
    <source>
        <dbReference type="Proteomes" id="UP000019277"/>
    </source>
</evidence>
<evidence type="ECO:0000313" key="3">
    <source>
        <dbReference type="EMBL" id="EWC64416.1"/>
    </source>
</evidence>
<dbReference type="PATRIC" id="fig|909613.9.peg.264"/>
<comment type="caution">
    <text evidence="3">The sequence shown here is derived from an EMBL/GenBank/DDBJ whole genome shotgun (WGS) entry which is preliminary data.</text>
</comment>
<dbReference type="AlphaFoldDB" id="W7J5X6"/>
<dbReference type="Gene3D" id="3.40.630.30">
    <property type="match status" value="1"/>
</dbReference>
<dbReference type="InterPro" id="IPR016181">
    <property type="entry name" value="Acyl_CoA_acyltransferase"/>
</dbReference>
<dbReference type="eggNOG" id="COG0456">
    <property type="taxonomic scope" value="Bacteria"/>
</dbReference>
<dbReference type="PANTHER" id="PTHR13947">
    <property type="entry name" value="GNAT FAMILY N-ACETYLTRANSFERASE"/>
    <property type="match status" value="1"/>
</dbReference>
<dbReference type="EMBL" id="AYXG01000005">
    <property type="protein sequence ID" value="EWC64416.1"/>
    <property type="molecule type" value="Genomic_DNA"/>
</dbReference>
<reference evidence="3 4" key="1">
    <citation type="journal article" date="2014" name="Genome Announc.">
        <title>Draft Genome Sequence of the Antitrypanosomally Active Sponge-Associated Bacterium Actinokineospora sp. Strain EG49.</title>
        <authorList>
            <person name="Harjes J."/>
            <person name="Ryu T."/>
            <person name="Abdelmohsen U.R."/>
            <person name="Moitinho-Silva L."/>
            <person name="Horn H."/>
            <person name="Ravasi T."/>
            <person name="Hentschel U."/>
        </authorList>
    </citation>
    <scope>NUCLEOTIDE SEQUENCE [LARGE SCALE GENOMIC DNA]</scope>
    <source>
        <strain evidence="3 4">EG49</strain>
    </source>
</reference>
<feature type="domain" description="N-acetyltransferase" evidence="2">
    <location>
        <begin position="7"/>
        <end position="166"/>
    </location>
</feature>
<dbReference type="InterPro" id="IPR000182">
    <property type="entry name" value="GNAT_dom"/>
</dbReference>
<name>W7J5X6_9PSEU</name>
<accession>W7J5X6</accession>
<dbReference type="Pfam" id="PF00583">
    <property type="entry name" value="Acetyltransf_1"/>
    <property type="match status" value="1"/>
</dbReference>
<sequence>MVELGDVSVRPARVDELDRVGVLTTEAYRADGYIDGSTTGYAQHLADADSRMRAAELLVAVDDTGTLLGTVTIALPGTPYAEISREGELEFRMLAVGVEARGRGVGEQLVRAVFARARELALPRVVLCTSSQMATAHRLYERLGFTRLPDRDWSPGPEVRLIAFATDTP</sequence>
<evidence type="ECO:0000259" key="2">
    <source>
        <dbReference type="PROSITE" id="PS51186"/>
    </source>
</evidence>
<dbReference type="PROSITE" id="PS51186">
    <property type="entry name" value="GNAT"/>
    <property type="match status" value="1"/>
</dbReference>
<dbReference type="GO" id="GO:0008080">
    <property type="term" value="F:N-acetyltransferase activity"/>
    <property type="evidence" value="ECO:0007669"/>
    <property type="project" value="InterPro"/>
</dbReference>
<dbReference type="Proteomes" id="UP000019277">
    <property type="component" value="Unassembled WGS sequence"/>
</dbReference>
<dbReference type="PANTHER" id="PTHR13947:SF37">
    <property type="entry name" value="LD18367P"/>
    <property type="match status" value="1"/>
</dbReference>